<protein>
    <recommendedName>
        <fullName evidence="4">Ornithine decarboxylase antizyme</fullName>
    </recommendedName>
</protein>
<dbReference type="GO" id="GO:0045732">
    <property type="term" value="P:positive regulation of protein catabolic process"/>
    <property type="evidence" value="ECO:0007669"/>
    <property type="project" value="TreeGrafter"/>
</dbReference>
<evidence type="ECO:0000256" key="4">
    <source>
        <dbReference type="ARBA" id="ARBA00017712"/>
    </source>
</evidence>
<evidence type="ECO:0000256" key="1">
    <source>
        <dbReference type="ARBA" id="ARBA00002307"/>
    </source>
</evidence>
<dbReference type="GO" id="GO:0008073">
    <property type="term" value="F:ornithine decarboxylase inhibitor activity"/>
    <property type="evidence" value="ECO:0007669"/>
    <property type="project" value="InterPro"/>
</dbReference>
<evidence type="ECO:0000313" key="7">
    <source>
        <dbReference type="EMBL" id="OCF30929.1"/>
    </source>
</evidence>
<dbReference type="GO" id="GO:0005737">
    <property type="term" value="C:cytoplasm"/>
    <property type="evidence" value="ECO:0007669"/>
    <property type="project" value="TreeGrafter"/>
</dbReference>
<reference evidence="7 8" key="1">
    <citation type="submission" date="2013-07" db="EMBL/GenBank/DDBJ databases">
        <title>The Genome Sequence of Cryptococcus heveanensis BCC8398.</title>
        <authorList>
            <consortium name="The Broad Institute Genome Sequencing Platform"/>
            <person name="Cuomo C."/>
            <person name="Litvintseva A."/>
            <person name="Chen Y."/>
            <person name="Heitman J."/>
            <person name="Sun S."/>
            <person name="Springer D."/>
            <person name="Dromer F."/>
            <person name="Young S.K."/>
            <person name="Zeng Q."/>
            <person name="Gargeya S."/>
            <person name="Fitzgerald M."/>
            <person name="Abouelleil A."/>
            <person name="Alvarado L."/>
            <person name="Berlin A.M."/>
            <person name="Chapman S.B."/>
            <person name="Dewar J."/>
            <person name="Goldberg J."/>
            <person name="Griggs A."/>
            <person name="Gujja S."/>
            <person name="Hansen M."/>
            <person name="Howarth C."/>
            <person name="Imamovic A."/>
            <person name="Larimer J."/>
            <person name="McCowan C."/>
            <person name="Murphy C."/>
            <person name="Pearson M."/>
            <person name="Priest M."/>
            <person name="Roberts A."/>
            <person name="Saif S."/>
            <person name="Shea T."/>
            <person name="Sykes S."/>
            <person name="Wortman J."/>
            <person name="Nusbaum C."/>
            <person name="Birren B."/>
        </authorList>
    </citation>
    <scope>NUCLEOTIDE SEQUENCE [LARGE SCALE GENOMIC DNA]</scope>
    <source>
        <strain evidence="7 8">BCC8398</strain>
    </source>
</reference>
<feature type="compositionally biased region" description="Polar residues" evidence="6">
    <location>
        <begin position="114"/>
        <end position="133"/>
    </location>
</feature>
<organism evidence="7 8">
    <name type="scientific">Kwoniella heveanensis BCC8398</name>
    <dbReference type="NCBI Taxonomy" id="1296120"/>
    <lineage>
        <taxon>Eukaryota</taxon>
        <taxon>Fungi</taxon>
        <taxon>Dikarya</taxon>
        <taxon>Basidiomycota</taxon>
        <taxon>Agaricomycotina</taxon>
        <taxon>Tremellomycetes</taxon>
        <taxon>Tremellales</taxon>
        <taxon>Cryptococcaceae</taxon>
        <taxon>Kwoniella</taxon>
    </lineage>
</organism>
<comment type="function">
    <text evidence="1">Ornithine decarboxylase (ODC) antizyme protein that negatively regulates ODC activity and intracellular polyamine biosynthesis in response to increased intracellular polyamine levels. Binds to ODC monomers, inhibiting the assembly of the functional ODC homodimer, and targets the monomers for ubiquitin-independent proteolytic destruction by the 26S proteasome.</text>
</comment>
<dbReference type="Pfam" id="PF02100">
    <property type="entry name" value="ODC_AZ"/>
    <property type="match status" value="1"/>
</dbReference>
<comment type="subunit">
    <text evidence="3">Interacts with ODC and thereby sterically blocks ODC homodimerization.</text>
</comment>
<gene>
    <name evidence="7" type="ORF">I316_07456</name>
</gene>
<feature type="compositionally biased region" description="Low complexity" evidence="6">
    <location>
        <begin position="158"/>
        <end position="171"/>
    </location>
</feature>
<dbReference type="PANTHER" id="PTHR10279:SF10">
    <property type="entry name" value="ORNITHINE DECARBOXYLASE ANTIZYME"/>
    <property type="match status" value="1"/>
</dbReference>
<sequence length="388" mass="41419">MKMVERGMEMILLTPLSLAGAGGGFEEGRRRTLAGREDQDLFQDRSEREDGDADANADALGLGLGLGLPASPSSGNLRGSLASYLHDHLSISPPSPPHQHTHTSSSRPTHGHPRSTSTVSELPTPPSSFTQSVDIPAPNQPSSSSNYNNPQTHTATMSLPLTPTSSSSLSGSRGGSVKRNPSPGPASAKLTNNGQTRSRVKIDKHERQVISLISSIFPTQFATIAASSHTLEIVTPPSNILRGFILDHNSRTVFIHLPPPSASSEAAQRPETLSPNFSQVLRPHDPFMVLSTSPPSLSSSPTGSSSKSTTNYALDIRESLTALLDLASEALEASNLVLVLDREEREQEGLGELLHSLMYVGGHVIKPGAMEGGWEWDPMKWVLVGMEL</sequence>
<name>A0A1B9GIS5_9TREE</name>
<evidence type="ECO:0000256" key="6">
    <source>
        <dbReference type="SAM" id="MobiDB-lite"/>
    </source>
</evidence>
<dbReference type="Gene3D" id="3.40.630.60">
    <property type="match status" value="1"/>
</dbReference>
<feature type="region of interest" description="Disordered" evidence="6">
    <location>
        <begin position="88"/>
        <end position="200"/>
    </location>
</feature>
<dbReference type="Proteomes" id="UP000092666">
    <property type="component" value="Unassembled WGS sequence"/>
</dbReference>
<feature type="compositionally biased region" description="Basic and acidic residues" evidence="6">
    <location>
        <begin position="26"/>
        <end position="48"/>
    </location>
</feature>
<dbReference type="AlphaFoldDB" id="A0A1B9GIS5"/>
<proteinExistence type="inferred from homology"/>
<feature type="region of interest" description="Disordered" evidence="6">
    <location>
        <begin position="19"/>
        <end position="60"/>
    </location>
</feature>
<dbReference type="InterPro" id="IPR002993">
    <property type="entry name" value="ODC_AZ"/>
</dbReference>
<evidence type="ECO:0000313" key="8">
    <source>
        <dbReference type="Proteomes" id="UP000092666"/>
    </source>
</evidence>
<dbReference type="InterPro" id="IPR038581">
    <property type="entry name" value="ODC_AZ_sf"/>
</dbReference>
<evidence type="ECO:0000256" key="2">
    <source>
        <dbReference type="ARBA" id="ARBA00008796"/>
    </source>
</evidence>
<feature type="compositionally biased region" description="Low complexity" evidence="6">
    <location>
        <begin position="136"/>
        <end position="150"/>
    </location>
</feature>
<dbReference type="PANTHER" id="PTHR10279">
    <property type="entry name" value="ORNITHINE DECARBOXYLASE ANTIZYME"/>
    <property type="match status" value="1"/>
</dbReference>
<dbReference type="GO" id="GO:0075523">
    <property type="term" value="P:viral translational frameshifting"/>
    <property type="evidence" value="ECO:0007669"/>
    <property type="project" value="UniProtKB-KW"/>
</dbReference>
<evidence type="ECO:0000256" key="5">
    <source>
        <dbReference type="ARBA" id="ARBA00022758"/>
    </source>
</evidence>
<dbReference type="InterPro" id="IPR016181">
    <property type="entry name" value="Acyl_CoA_acyltransferase"/>
</dbReference>
<reference evidence="8" key="2">
    <citation type="submission" date="2013-12" db="EMBL/GenBank/DDBJ databases">
        <title>Evolution of pathogenesis and genome organization in the Tremellales.</title>
        <authorList>
            <person name="Cuomo C."/>
            <person name="Litvintseva A."/>
            <person name="Heitman J."/>
            <person name="Chen Y."/>
            <person name="Sun S."/>
            <person name="Springer D."/>
            <person name="Dromer F."/>
            <person name="Young S."/>
            <person name="Zeng Q."/>
            <person name="Chapman S."/>
            <person name="Gujja S."/>
            <person name="Saif S."/>
            <person name="Birren B."/>
        </authorList>
    </citation>
    <scope>NUCLEOTIDE SEQUENCE [LARGE SCALE GENOMIC DNA]</scope>
    <source>
        <strain evidence="8">BCC8398</strain>
    </source>
</reference>
<keyword evidence="5" id="KW-0688">Ribosomal frameshifting</keyword>
<evidence type="ECO:0000256" key="3">
    <source>
        <dbReference type="ARBA" id="ARBA00011486"/>
    </source>
</evidence>
<accession>A0A1B9GIS5</accession>
<dbReference type="EMBL" id="KI669514">
    <property type="protein sequence ID" value="OCF30929.1"/>
    <property type="molecule type" value="Genomic_DNA"/>
</dbReference>
<dbReference type="OrthoDB" id="5959761at2759"/>
<keyword evidence="8" id="KW-1185">Reference proteome</keyword>
<dbReference type="GO" id="GO:0005634">
    <property type="term" value="C:nucleus"/>
    <property type="evidence" value="ECO:0007669"/>
    <property type="project" value="TreeGrafter"/>
</dbReference>
<dbReference type="SUPFAM" id="SSF55729">
    <property type="entry name" value="Acyl-CoA N-acyltransferases (Nat)"/>
    <property type="match status" value="1"/>
</dbReference>
<comment type="similarity">
    <text evidence="2">Belongs to the ODC antizyme family.</text>
</comment>